<feature type="chain" id="PRO_5046690316" description="DUF2092 domain-containing protein" evidence="2">
    <location>
        <begin position="21"/>
        <end position="243"/>
    </location>
</feature>
<organism evidence="3 4">
    <name type="scientific">Algoriphagus jejuensis</name>
    <dbReference type="NCBI Taxonomy" id="419934"/>
    <lineage>
        <taxon>Bacteria</taxon>
        <taxon>Pseudomonadati</taxon>
        <taxon>Bacteroidota</taxon>
        <taxon>Cytophagia</taxon>
        <taxon>Cytophagales</taxon>
        <taxon>Cyclobacteriaceae</taxon>
        <taxon>Algoriphagus</taxon>
    </lineage>
</organism>
<protein>
    <recommendedName>
        <fullName evidence="5">DUF2092 domain-containing protein</fullName>
    </recommendedName>
</protein>
<dbReference type="Gene3D" id="2.50.20.10">
    <property type="entry name" value="Lipoprotein localisation LolA/LolB/LppX"/>
    <property type="match status" value="1"/>
</dbReference>
<dbReference type="Proteomes" id="UP001500469">
    <property type="component" value="Unassembled WGS sequence"/>
</dbReference>
<dbReference type="SUPFAM" id="SSF89392">
    <property type="entry name" value="Prokaryotic lipoproteins and lipoprotein localization factors"/>
    <property type="match status" value="1"/>
</dbReference>
<evidence type="ECO:0000313" key="4">
    <source>
        <dbReference type="Proteomes" id="UP001500469"/>
    </source>
</evidence>
<dbReference type="Pfam" id="PF09865">
    <property type="entry name" value="DUF2092"/>
    <property type="match status" value="1"/>
</dbReference>
<keyword evidence="1 2" id="KW-0732">Signal</keyword>
<dbReference type="RefSeq" id="WP_343851640.1">
    <property type="nucleotide sequence ID" value="NZ_BAAAFI010000010.1"/>
</dbReference>
<dbReference type="InterPro" id="IPR019207">
    <property type="entry name" value="DUF2092"/>
</dbReference>
<proteinExistence type="predicted"/>
<sequence length="243" mass="27761">MLKKICLGLALLLSGHFVQAQEEKNDSTALMILDKMSGLFGELKSVGFTTDISKDVVYSEDFFIKEFGSSTARFVGPNKFNVRLTGEKRDDQYSYNGEQVVYYSFANNLYAVADAPDNLIETIDWLYADFGVEMTLADLFYPSFAKDFVESMDYVEFLGVALLDGVRAFHIGATNENATFQLWISDDGYYLPKKVVITYMDGPYSHQHETDFYDWELNRDYPATIFEFLPPPSAQQITWIKKD</sequence>
<evidence type="ECO:0000313" key="3">
    <source>
        <dbReference type="EMBL" id="GAA0879341.1"/>
    </source>
</evidence>
<comment type="caution">
    <text evidence="3">The sequence shown here is derived from an EMBL/GenBank/DDBJ whole genome shotgun (WGS) entry which is preliminary data.</text>
</comment>
<gene>
    <name evidence="3" type="ORF">GCM10009119_23090</name>
</gene>
<evidence type="ECO:0000256" key="2">
    <source>
        <dbReference type="SAM" id="SignalP"/>
    </source>
</evidence>
<evidence type="ECO:0008006" key="5">
    <source>
        <dbReference type="Google" id="ProtNLM"/>
    </source>
</evidence>
<dbReference type="EMBL" id="BAAAFI010000010">
    <property type="protein sequence ID" value="GAA0879341.1"/>
    <property type="molecule type" value="Genomic_DNA"/>
</dbReference>
<name>A0ABP3YD53_9BACT</name>
<dbReference type="InterPro" id="IPR029046">
    <property type="entry name" value="LolA/LolB/LppX"/>
</dbReference>
<keyword evidence="4" id="KW-1185">Reference proteome</keyword>
<reference evidence="4" key="1">
    <citation type="journal article" date="2019" name="Int. J. Syst. Evol. Microbiol.">
        <title>The Global Catalogue of Microorganisms (GCM) 10K type strain sequencing project: providing services to taxonomists for standard genome sequencing and annotation.</title>
        <authorList>
            <consortium name="The Broad Institute Genomics Platform"/>
            <consortium name="The Broad Institute Genome Sequencing Center for Infectious Disease"/>
            <person name="Wu L."/>
            <person name="Ma J."/>
        </authorList>
    </citation>
    <scope>NUCLEOTIDE SEQUENCE [LARGE SCALE GENOMIC DNA]</scope>
    <source>
        <strain evidence="4">JCM 16112</strain>
    </source>
</reference>
<accession>A0ABP3YD53</accession>
<feature type="signal peptide" evidence="2">
    <location>
        <begin position="1"/>
        <end position="20"/>
    </location>
</feature>
<evidence type="ECO:0000256" key="1">
    <source>
        <dbReference type="ARBA" id="ARBA00022729"/>
    </source>
</evidence>